<feature type="domain" description="DUF5723" evidence="1">
    <location>
        <begin position="17"/>
        <end position="392"/>
    </location>
</feature>
<proteinExistence type="predicted"/>
<reference evidence="3" key="1">
    <citation type="journal article" date="2019" name="Int. J. Syst. Evol. Microbiol.">
        <title>The Global Catalogue of Microorganisms (GCM) 10K type strain sequencing project: providing services to taxonomists for standard genome sequencing and annotation.</title>
        <authorList>
            <consortium name="The Broad Institute Genomics Platform"/>
            <consortium name="The Broad Institute Genome Sequencing Center for Infectious Disease"/>
            <person name="Wu L."/>
            <person name="Ma J."/>
        </authorList>
    </citation>
    <scope>NUCLEOTIDE SEQUENCE [LARGE SCALE GENOMIC DNA]</scope>
    <source>
        <strain evidence="3">JCM 32105</strain>
    </source>
</reference>
<evidence type="ECO:0000313" key="3">
    <source>
        <dbReference type="Proteomes" id="UP001500067"/>
    </source>
</evidence>
<gene>
    <name evidence="2" type="ORF">GCM10023093_04590</name>
</gene>
<dbReference type="Pfam" id="PF18990">
    <property type="entry name" value="DUF5723"/>
    <property type="match status" value="1"/>
</dbReference>
<dbReference type="InterPro" id="IPR043781">
    <property type="entry name" value="DUF5723"/>
</dbReference>
<sequence>MKLLPQLHQSQWFNASNQTDVKISVGLPVLSGTSFYIFNSGFTYNSLFHRVNDSTMSIHPSSFIDKLKNRNMVAFGANVSILSANVAFEKYTIGFSVTDRVDARFTYPKDLFRFAWYGNGAYIGESLNIGNFGLNASWYREYALHGTYNYGKWVFGASPKLLFGKTNINTKESYLQVYTDADYYAITAQTEMNIQTSGFADSADRAEGRMAFPGYAFNSKNMGLGIDLGASYQLNDKIKIAGGINNLGYIKWKSNIHGYKAGPKSITFEGFDLANMLQGDSSEFISTSQYLDSVKNMLKFTKNTDPYKTSLPVEFYAVGSYDINNKHTVGAQLSIQSFSKRALFATTVYYRLNLSKHFSGVLTYTLKSASPFNLGGAIVARFAGMQWYLSTDNWWASIRPLDSKNMNVNLGVNLAFGDRTKKK</sequence>
<protein>
    <submittedName>
        <fullName evidence="2">DUF5723 family protein</fullName>
    </submittedName>
</protein>
<name>A0ABP8N5Q6_9BACT</name>
<accession>A0ABP8N5Q6</accession>
<keyword evidence="3" id="KW-1185">Reference proteome</keyword>
<evidence type="ECO:0000259" key="1">
    <source>
        <dbReference type="Pfam" id="PF18990"/>
    </source>
</evidence>
<organism evidence="2 3">
    <name type="scientific">Nemorincola caseinilytica</name>
    <dbReference type="NCBI Taxonomy" id="2054315"/>
    <lineage>
        <taxon>Bacteria</taxon>
        <taxon>Pseudomonadati</taxon>
        <taxon>Bacteroidota</taxon>
        <taxon>Chitinophagia</taxon>
        <taxon>Chitinophagales</taxon>
        <taxon>Chitinophagaceae</taxon>
        <taxon>Nemorincola</taxon>
    </lineage>
</organism>
<comment type="caution">
    <text evidence="2">The sequence shown here is derived from an EMBL/GenBank/DDBJ whole genome shotgun (WGS) entry which is preliminary data.</text>
</comment>
<dbReference type="EMBL" id="BAABFA010000005">
    <property type="protein sequence ID" value="GAA4460918.1"/>
    <property type="molecule type" value="Genomic_DNA"/>
</dbReference>
<dbReference type="Proteomes" id="UP001500067">
    <property type="component" value="Unassembled WGS sequence"/>
</dbReference>
<evidence type="ECO:0000313" key="2">
    <source>
        <dbReference type="EMBL" id="GAA4460918.1"/>
    </source>
</evidence>